<evidence type="ECO:0000259" key="6">
    <source>
        <dbReference type="Pfam" id="PF08386"/>
    </source>
</evidence>
<dbReference type="Pfam" id="PF08386">
    <property type="entry name" value="Abhydrolase_4"/>
    <property type="match status" value="1"/>
</dbReference>
<dbReference type="AlphaFoldDB" id="A0A7Y9F0R6"/>
<name>A0A7Y9F0R6_9ACTN</name>
<dbReference type="EMBL" id="JACCBE010000001">
    <property type="protein sequence ID" value="NYD57508.1"/>
    <property type="molecule type" value="Genomic_DNA"/>
</dbReference>
<comment type="similarity">
    <text evidence="1">Belongs to the peptidase S33 family.</text>
</comment>
<organism evidence="7 8">
    <name type="scientific">Nocardioides marinisabuli</name>
    <dbReference type="NCBI Taxonomy" id="419476"/>
    <lineage>
        <taxon>Bacteria</taxon>
        <taxon>Bacillati</taxon>
        <taxon>Actinomycetota</taxon>
        <taxon>Actinomycetes</taxon>
        <taxon>Propionibacteriales</taxon>
        <taxon>Nocardioidaceae</taxon>
        <taxon>Nocardioides</taxon>
    </lineage>
</organism>
<comment type="caution">
    <text evidence="7">The sequence shown here is derived from an EMBL/GenBank/DDBJ whole genome shotgun (WGS) entry which is preliminary data.</text>
</comment>
<reference evidence="7 8" key="1">
    <citation type="submission" date="2020-07" db="EMBL/GenBank/DDBJ databases">
        <title>Sequencing the genomes of 1000 actinobacteria strains.</title>
        <authorList>
            <person name="Klenk H.-P."/>
        </authorList>
    </citation>
    <scope>NUCLEOTIDE SEQUENCE [LARGE SCALE GENOMIC DNA]</scope>
    <source>
        <strain evidence="7 8">DSM 18965</strain>
    </source>
</reference>
<keyword evidence="3" id="KW-0378">Hydrolase</keyword>
<dbReference type="Gene3D" id="3.40.50.1820">
    <property type="entry name" value="alpha/beta hydrolase"/>
    <property type="match status" value="2"/>
</dbReference>
<evidence type="ECO:0000256" key="2">
    <source>
        <dbReference type="ARBA" id="ARBA00022729"/>
    </source>
</evidence>
<sequence>MKTFVPRRAASLVAALAVSVPLLAALTTAPTSSAAAVPAAAPAASTSAAAREVPTIRWRSCRGFDCGRVDVPLDHDRPDGATLTLALRRVPARKPARRLGAVFVNPGGPGGSAAAFAPWAADLLGRRVTNRLDVIGIDPRGVGGSSHLTCRGRSDTAYPSVGFPDTRRQVRDWLAFDTTVQRLCDRRIADHMSTADTARDMDLVRQALGDEQASFFGASYGSVLGATWVSMFPGTVRAAVVDSVLDPVAWTTGRDLPDGTPGSSLPISARLGSEVGSRDALEAGLAECDEAGRRACRLAGDALGRWDAVAARLRSDRAAARRVGLSYSDFVGTTLGMLYGGDLWYIAEFAFQAEKQLSRLAGRPTSDEPAAPDGTLGRTVREVRAELARSPYPGPYAAVAGRSRQQRLWFDGSTHGVMCSDSLNPTGTAAWSEAAERTRAAGGADFGPSWTWLSSACSAWPGSGEDAYRGPFTMPDAERLLIVSNRHDPATPLSGALALQQLMPGSRLVTTGDTGHVATGANRCATEVVRDVLRTAESPAEDVVCTREREPFTR</sequence>
<evidence type="ECO:0000259" key="5">
    <source>
        <dbReference type="Pfam" id="PF00561"/>
    </source>
</evidence>
<proteinExistence type="inferred from homology"/>
<feature type="chain" id="PRO_5039652795" evidence="4">
    <location>
        <begin position="25"/>
        <end position="554"/>
    </location>
</feature>
<evidence type="ECO:0000256" key="4">
    <source>
        <dbReference type="SAM" id="SignalP"/>
    </source>
</evidence>
<dbReference type="GO" id="GO:0016787">
    <property type="term" value="F:hydrolase activity"/>
    <property type="evidence" value="ECO:0007669"/>
    <property type="project" value="UniProtKB-KW"/>
</dbReference>
<evidence type="ECO:0000313" key="8">
    <source>
        <dbReference type="Proteomes" id="UP000516957"/>
    </source>
</evidence>
<dbReference type="InterPro" id="IPR000073">
    <property type="entry name" value="AB_hydrolase_1"/>
</dbReference>
<protein>
    <submittedName>
        <fullName evidence="7">Pimeloyl-ACP methyl ester carboxylesterase</fullName>
    </submittedName>
</protein>
<dbReference type="InterPro" id="IPR029058">
    <property type="entry name" value="AB_hydrolase_fold"/>
</dbReference>
<evidence type="ECO:0000256" key="1">
    <source>
        <dbReference type="ARBA" id="ARBA00010088"/>
    </source>
</evidence>
<dbReference type="Pfam" id="PF00561">
    <property type="entry name" value="Abhydrolase_1"/>
    <property type="match status" value="1"/>
</dbReference>
<dbReference type="InterPro" id="IPR051601">
    <property type="entry name" value="Serine_prot/Carboxylest_S33"/>
</dbReference>
<evidence type="ECO:0000256" key="3">
    <source>
        <dbReference type="ARBA" id="ARBA00022801"/>
    </source>
</evidence>
<dbReference type="InterPro" id="IPR013595">
    <property type="entry name" value="Pept_S33_TAP-like_C"/>
</dbReference>
<gene>
    <name evidence="7" type="ORF">BKA08_001746</name>
</gene>
<dbReference type="SUPFAM" id="SSF53474">
    <property type="entry name" value="alpha/beta-Hydrolases"/>
    <property type="match status" value="1"/>
</dbReference>
<dbReference type="Proteomes" id="UP000516957">
    <property type="component" value="Unassembled WGS sequence"/>
</dbReference>
<evidence type="ECO:0000313" key="7">
    <source>
        <dbReference type="EMBL" id="NYD57508.1"/>
    </source>
</evidence>
<keyword evidence="8" id="KW-1185">Reference proteome</keyword>
<accession>A0A7Y9F0R6</accession>
<dbReference type="RefSeq" id="WP_179615260.1">
    <property type="nucleotide sequence ID" value="NZ_JACCBE010000001.1"/>
</dbReference>
<feature type="domain" description="AB hydrolase-1" evidence="5">
    <location>
        <begin position="101"/>
        <end position="249"/>
    </location>
</feature>
<keyword evidence="2 4" id="KW-0732">Signal</keyword>
<dbReference type="PANTHER" id="PTHR43248">
    <property type="entry name" value="2-SUCCINYL-6-HYDROXY-2,4-CYCLOHEXADIENE-1-CARBOXYLATE SYNTHASE"/>
    <property type="match status" value="1"/>
</dbReference>
<feature type="domain" description="Peptidase S33 tripeptidyl aminopeptidase-like C-terminal" evidence="6">
    <location>
        <begin position="446"/>
        <end position="545"/>
    </location>
</feature>
<dbReference type="PANTHER" id="PTHR43248:SF29">
    <property type="entry name" value="TRIPEPTIDYL AMINOPEPTIDASE"/>
    <property type="match status" value="1"/>
</dbReference>
<feature type="signal peptide" evidence="4">
    <location>
        <begin position="1"/>
        <end position="24"/>
    </location>
</feature>